<dbReference type="PANTHER" id="PTHR31938">
    <property type="entry name" value="NUCLEAR SPECKLE SPLICING REGULATORY PROTEIN 1"/>
    <property type="match status" value="1"/>
</dbReference>
<evidence type="ECO:0000313" key="5">
    <source>
        <dbReference type="EMBL" id="JAS13524.1"/>
    </source>
</evidence>
<dbReference type="Pfam" id="PF09745">
    <property type="entry name" value="NSRP1_N"/>
    <property type="match status" value="1"/>
</dbReference>
<feature type="compositionally biased region" description="Basic and acidic residues" evidence="3">
    <location>
        <begin position="94"/>
        <end position="103"/>
    </location>
</feature>
<dbReference type="EMBL" id="GEDC01023774">
    <property type="protein sequence ID" value="JAS13524.1"/>
    <property type="molecule type" value="Transcribed_RNA"/>
</dbReference>
<sequence>MASGNIGKQYGLLLPKKDKSDTIQRPAIFDEDSDSGGSAKGESDWMKKSYQREAKKSVEKRQTKIQMQQALSQDPTIYQYDEVYDDIKEKTLKQEIKKDEKKSSRYIQSLKKNAERRKLENERRQEKLIQKERLAEGEQFKDKEAFITSAYRKKLEEFNKMDEEERRMDYLEEIADVSKQKDLGGFYRHLYRSTVDKNEDKNIAELPESVQEEKVSTNKDNEKEISSYKAKRQYRKRQSGSSLEEGEADSDDSGSSSSSSSKEVTAEEEVSNEKGKKRNIEQDEIKLSKEDSERSKRLKIEDLENIQKTKEENKSKDTKGIKCDTNKESSEQKGESKPKVNIWVKRTVGAVFDDALRKFLERSGSRQEAF</sequence>
<reference evidence="6" key="1">
    <citation type="submission" date="2015-12" db="EMBL/GenBank/DDBJ databases">
        <title>De novo transcriptome assembly of four potential Pierce s Disease insect vectors from Arizona vineyards.</title>
        <authorList>
            <person name="Tassone E.E."/>
        </authorList>
    </citation>
    <scope>NUCLEOTIDE SEQUENCE</scope>
</reference>
<dbReference type="PANTHER" id="PTHR31938:SF4">
    <property type="entry name" value="NUCLEAR SPECKLE SPLICING REGULATORY PROTEIN 1"/>
    <property type="match status" value="1"/>
</dbReference>
<dbReference type="EMBL" id="GEDC01022766">
    <property type="protein sequence ID" value="JAS14532.1"/>
    <property type="molecule type" value="Transcribed_RNA"/>
</dbReference>
<feature type="compositionally biased region" description="Basic and acidic residues" evidence="3">
    <location>
        <begin position="41"/>
        <end position="62"/>
    </location>
</feature>
<evidence type="ECO:0000256" key="1">
    <source>
        <dbReference type="ARBA" id="ARBA00010126"/>
    </source>
</evidence>
<accession>A0A1B6CM73</accession>
<organism evidence="6">
    <name type="scientific">Clastoptera arizonana</name>
    <name type="common">Arizona spittle bug</name>
    <dbReference type="NCBI Taxonomy" id="38151"/>
    <lineage>
        <taxon>Eukaryota</taxon>
        <taxon>Metazoa</taxon>
        <taxon>Ecdysozoa</taxon>
        <taxon>Arthropoda</taxon>
        <taxon>Hexapoda</taxon>
        <taxon>Insecta</taxon>
        <taxon>Pterygota</taxon>
        <taxon>Neoptera</taxon>
        <taxon>Paraneoptera</taxon>
        <taxon>Hemiptera</taxon>
        <taxon>Auchenorrhyncha</taxon>
        <taxon>Cercopoidea</taxon>
        <taxon>Clastopteridae</taxon>
        <taxon>Clastoptera</taxon>
    </lineage>
</organism>
<feature type="region of interest" description="Disordered" evidence="3">
    <location>
        <begin position="94"/>
        <end position="123"/>
    </location>
</feature>
<evidence type="ECO:0000256" key="3">
    <source>
        <dbReference type="SAM" id="MobiDB-lite"/>
    </source>
</evidence>
<protein>
    <recommendedName>
        <fullName evidence="4">Nuclear speckle splicing regulatory protein 1 N-terminal domain-containing protein</fullName>
    </recommendedName>
</protein>
<dbReference type="GO" id="GO:0000381">
    <property type="term" value="P:regulation of alternative mRNA splicing, via spliceosome"/>
    <property type="evidence" value="ECO:0007669"/>
    <property type="project" value="InterPro"/>
</dbReference>
<dbReference type="InterPro" id="IPR042816">
    <property type="entry name" value="Nsrp1"/>
</dbReference>
<feature type="compositionally biased region" description="Basic and acidic residues" evidence="3">
    <location>
        <begin position="112"/>
        <end position="123"/>
    </location>
</feature>
<dbReference type="EMBL" id="GEDC01016371">
    <property type="protein sequence ID" value="JAS20927.1"/>
    <property type="molecule type" value="Transcribed_RNA"/>
</dbReference>
<gene>
    <name evidence="5" type="ORF">g.37078</name>
    <name evidence="6" type="ORF">g.37085</name>
    <name evidence="7" type="ORF">g.37088</name>
</gene>
<evidence type="ECO:0000313" key="7">
    <source>
        <dbReference type="EMBL" id="JAS20927.1"/>
    </source>
</evidence>
<dbReference type="InterPro" id="IPR018612">
    <property type="entry name" value="NSRP1_N"/>
</dbReference>
<evidence type="ECO:0000313" key="6">
    <source>
        <dbReference type="EMBL" id="JAS14532.1"/>
    </source>
</evidence>
<dbReference type="AlphaFoldDB" id="A0A1B6CM73"/>
<evidence type="ECO:0000256" key="2">
    <source>
        <dbReference type="ARBA" id="ARBA00023054"/>
    </source>
</evidence>
<feature type="compositionally biased region" description="Basic residues" evidence="3">
    <location>
        <begin position="229"/>
        <end position="238"/>
    </location>
</feature>
<feature type="compositionally biased region" description="Basic and acidic residues" evidence="3">
    <location>
        <begin position="194"/>
        <end position="203"/>
    </location>
</feature>
<feature type="region of interest" description="Disordered" evidence="3">
    <location>
        <begin position="194"/>
        <end position="337"/>
    </location>
</feature>
<evidence type="ECO:0000259" key="4">
    <source>
        <dbReference type="Pfam" id="PF09745"/>
    </source>
</evidence>
<proteinExistence type="inferred from homology"/>
<feature type="region of interest" description="Disordered" evidence="3">
    <location>
        <begin position="1"/>
        <end position="69"/>
    </location>
</feature>
<feature type="domain" description="Nuclear speckle splicing regulatory protein 1 N-terminal" evidence="4">
    <location>
        <begin position="64"/>
        <end position="180"/>
    </location>
</feature>
<keyword evidence="2" id="KW-0175">Coiled coil</keyword>
<feature type="compositionally biased region" description="Basic and acidic residues" evidence="3">
    <location>
        <begin position="211"/>
        <end position="226"/>
    </location>
</feature>
<feature type="compositionally biased region" description="Basic and acidic residues" evidence="3">
    <location>
        <begin position="271"/>
        <end position="337"/>
    </location>
</feature>
<name>A0A1B6CM73_9HEMI</name>
<feature type="compositionally biased region" description="Low complexity" evidence="3">
    <location>
        <begin position="253"/>
        <end position="263"/>
    </location>
</feature>
<comment type="similarity">
    <text evidence="1">Belongs to the NSRP1 family.</text>
</comment>